<feature type="chain" id="PRO_5043495511" description="Glycoside hydrolase family 92 protein" evidence="1">
    <location>
        <begin position="27"/>
        <end position="771"/>
    </location>
</feature>
<keyword evidence="5" id="KW-1185">Reference proteome</keyword>
<evidence type="ECO:0000313" key="4">
    <source>
        <dbReference type="EMBL" id="GJJ11429.1"/>
    </source>
</evidence>
<dbReference type="InterPro" id="IPR014718">
    <property type="entry name" value="GH-type_carb-bd"/>
</dbReference>
<dbReference type="SUPFAM" id="SSF48208">
    <property type="entry name" value="Six-hairpin glycosidases"/>
    <property type="match status" value="1"/>
</dbReference>
<dbReference type="InterPro" id="IPR008928">
    <property type="entry name" value="6-hairpin_glycosidase_sf"/>
</dbReference>
<dbReference type="Proteomes" id="UP001050691">
    <property type="component" value="Unassembled WGS sequence"/>
</dbReference>
<dbReference type="InterPro" id="IPR012939">
    <property type="entry name" value="Glyco_hydro_92"/>
</dbReference>
<evidence type="ECO:0000256" key="1">
    <source>
        <dbReference type="SAM" id="SignalP"/>
    </source>
</evidence>
<dbReference type="InterPro" id="IPR050883">
    <property type="entry name" value="PNGase"/>
</dbReference>
<reference evidence="4" key="1">
    <citation type="submission" date="2021-10" db="EMBL/GenBank/DDBJ databases">
        <title>De novo Genome Assembly of Clathrus columnatus (Basidiomycota, Fungi) Using Illumina and Nanopore Sequence Data.</title>
        <authorList>
            <person name="Ogiso-Tanaka E."/>
            <person name="Itagaki H."/>
            <person name="Hosoya T."/>
            <person name="Hosaka K."/>
        </authorList>
    </citation>
    <scope>NUCLEOTIDE SEQUENCE</scope>
    <source>
        <strain evidence="4">MO-923</strain>
    </source>
</reference>
<dbReference type="Pfam" id="PF17678">
    <property type="entry name" value="Glyco_hydro_92N"/>
    <property type="match status" value="1"/>
</dbReference>
<name>A0AAV5A9Z7_9AGAM</name>
<dbReference type="Pfam" id="PF07971">
    <property type="entry name" value="Glyco_hydro_92"/>
    <property type="match status" value="1"/>
</dbReference>
<dbReference type="GO" id="GO:0030246">
    <property type="term" value="F:carbohydrate binding"/>
    <property type="evidence" value="ECO:0007669"/>
    <property type="project" value="InterPro"/>
</dbReference>
<feature type="domain" description="Glycosyl hydrolase family 92 N-terminal" evidence="3">
    <location>
        <begin position="41"/>
        <end position="294"/>
    </location>
</feature>
<dbReference type="AlphaFoldDB" id="A0AAV5A9Z7"/>
<accession>A0AAV5A9Z7</accession>
<dbReference type="GO" id="GO:0006516">
    <property type="term" value="P:glycoprotein catabolic process"/>
    <property type="evidence" value="ECO:0007669"/>
    <property type="project" value="TreeGrafter"/>
</dbReference>
<dbReference type="NCBIfam" id="TIGR01180">
    <property type="entry name" value="aman2_put"/>
    <property type="match status" value="1"/>
</dbReference>
<sequence>MGRKMILKLHILFVVFLLLHDRVGKTATVSIADDENDLAKFVNLFIGTINDGHVFPGATVPHGMVKAGLDTDSPGNQAGYDSNPYYNATGFSQLHDDGTGGGASLSNFKVWPIASCRGGLKSCKTSLKSRKTRRKILQDGTPADEASPGYFSSVLINGIKAELTATRRTALHRYTFPAGTQEPRILIDVTNDGQNHNLGPFVNINPSTGRMIGSGVFLPSFGSGQYPAHFCADFQAEGYHFDGPKEYGIWKADVVEPNVATFTKIAPEVGGILGFKRNPDFASPTTILVRVGVSLISRDQACTNAEEEIPVYDFDLVRTSARNQWNDLLGRIRVDSSAADPETTILFYSSIPVKTLYGSHKNLTMIRFIAMVILIISLKWDTYRTLYPLMSLHDPVTFARIIRGMIDIQKYEGWLPECRSATVRQWIQGGSNADPILGEFFVKFHKQASTLNVSADDLYTALIVDAEKEPPNWDLQGRQASLWIKYGMAYSYFLINTITKVSRALEYAFDDFSIAQVAKLLEKTEDTLKLRNTDGSFTYTDPRHCSVKDPTHSTCYLDGRNRDGFYESSPMIYSQYVPHDTAQLILLQGGNEKFIERLDHILDQKYFDSTNEPSQQIPFMYHYADRPAFSTQRSRRIITEEFNITRSGLPGNDDSGAMGSFVLFYLAGLYPVPATTQYLLSSPYFPSISFYNPLFGTNTTIITKNFQGNPPSGIGTLYVKSVTINGQPWKSNCYLEFETFVQGGLIELELTNDDTVGCGTLPPSLSTGGFD</sequence>
<dbReference type="InterPro" id="IPR005887">
    <property type="entry name" value="GH92_a_mannosidase_put"/>
</dbReference>
<dbReference type="Gene3D" id="2.70.98.10">
    <property type="match status" value="1"/>
</dbReference>
<evidence type="ECO:0000313" key="5">
    <source>
        <dbReference type="Proteomes" id="UP001050691"/>
    </source>
</evidence>
<dbReference type="Gene3D" id="3.30.2080.10">
    <property type="entry name" value="GH92 mannosidase domain"/>
    <property type="match status" value="1"/>
</dbReference>
<feature type="domain" description="Glycosyl hydrolase family 92" evidence="2">
    <location>
        <begin position="300"/>
        <end position="751"/>
    </location>
</feature>
<proteinExistence type="predicted"/>
<feature type="signal peptide" evidence="1">
    <location>
        <begin position="1"/>
        <end position="26"/>
    </location>
</feature>
<evidence type="ECO:0008006" key="6">
    <source>
        <dbReference type="Google" id="ProtNLM"/>
    </source>
</evidence>
<dbReference type="GO" id="GO:0005634">
    <property type="term" value="C:nucleus"/>
    <property type="evidence" value="ECO:0007669"/>
    <property type="project" value="TreeGrafter"/>
</dbReference>
<dbReference type="GO" id="GO:0005975">
    <property type="term" value="P:carbohydrate metabolic process"/>
    <property type="evidence" value="ECO:0007669"/>
    <property type="project" value="InterPro"/>
</dbReference>
<dbReference type="EMBL" id="BPWL01000006">
    <property type="protein sequence ID" value="GJJ11429.1"/>
    <property type="molecule type" value="Genomic_DNA"/>
</dbReference>
<dbReference type="GO" id="GO:0005829">
    <property type="term" value="C:cytosol"/>
    <property type="evidence" value="ECO:0007669"/>
    <property type="project" value="TreeGrafter"/>
</dbReference>
<keyword evidence="1" id="KW-0732">Signal</keyword>
<dbReference type="GO" id="GO:0000224">
    <property type="term" value="F:peptide-N4-(N-acetyl-beta-glucosaminyl)asparagine amidase activity"/>
    <property type="evidence" value="ECO:0007669"/>
    <property type="project" value="TreeGrafter"/>
</dbReference>
<dbReference type="PANTHER" id="PTHR12143:SF25">
    <property type="entry name" value="FAMILY PROTEIN, PUTATIVE (AFU_ORTHOLOGUE AFUA_1G10790)-RELATED"/>
    <property type="match status" value="1"/>
</dbReference>
<dbReference type="InterPro" id="IPR041371">
    <property type="entry name" value="GH92_N"/>
</dbReference>
<comment type="caution">
    <text evidence="4">The sequence shown here is derived from an EMBL/GenBank/DDBJ whole genome shotgun (WGS) entry which is preliminary data.</text>
</comment>
<organism evidence="4 5">
    <name type="scientific">Clathrus columnatus</name>
    <dbReference type="NCBI Taxonomy" id="1419009"/>
    <lineage>
        <taxon>Eukaryota</taxon>
        <taxon>Fungi</taxon>
        <taxon>Dikarya</taxon>
        <taxon>Basidiomycota</taxon>
        <taxon>Agaricomycotina</taxon>
        <taxon>Agaricomycetes</taxon>
        <taxon>Phallomycetidae</taxon>
        <taxon>Phallales</taxon>
        <taxon>Clathraceae</taxon>
        <taxon>Clathrus</taxon>
    </lineage>
</organism>
<evidence type="ECO:0000259" key="2">
    <source>
        <dbReference type="Pfam" id="PF07971"/>
    </source>
</evidence>
<protein>
    <recommendedName>
        <fullName evidence="6">Glycoside hydrolase family 92 protein</fullName>
    </recommendedName>
</protein>
<dbReference type="Gene3D" id="1.20.1050.60">
    <property type="entry name" value="alpha-1,2-mannosidase"/>
    <property type="match status" value="1"/>
</dbReference>
<dbReference type="PANTHER" id="PTHR12143">
    <property type="entry name" value="PEPTIDE N-GLYCANASE PNGASE -RELATED"/>
    <property type="match status" value="1"/>
</dbReference>
<gene>
    <name evidence="4" type="ORF">Clacol_005662</name>
</gene>
<evidence type="ECO:0000259" key="3">
    <source>
        <dbReference type="Pfam" id="PF17678"/>
    </source>
</evidence>